<dbReference type="SUPFAM" id="SSF52402">
    <property type="entry name" value="Adenine nucleotide alpha hydrolases-like"/>
    <property type="match status" value="1"/>
</dbReference>
<comment type="similarity">
    <text evidence="1">Belongs to the universal stress protein A family.</text>
</comment>
<reference evidence="3 4" key="1">
    <citation type="submission" date="2020-08" db="EMBL/GenBank/DDBJ databases">
        <title>Genomic Encyclopedia of Type Strains, Phase III (KMG-III): the genomes of soil and plant-associated and newly described type strains.</title>
        <authorList>
            <person name="Whitman W."/>
        </authorList>
    </citation>
    <scope>NUCLEOTIDE SEQUENCE [LARGE SCALE GENOMIC DNA]</scope>
    <source>
        <strain evidence="3 4">CECT 3302</strain>
    </source>
</reference>
<accession>A0A7W5A210</accession>
<dbReference type="InterPro" id="IPR006015">
    <property type="entry name" value="Universal_stress_UspA"/>
</dbReference>
<dbReference type="PRINTS" id="PR01438">
    <property type="entry name" value="UNVRSLSTRESS"/>
</dbReference>
<dbReference type="Gene3D" id="3.40.50.620">
    <property type="entry name" value="HUPs"/>
    <property type="match status" value="1"/>
</dbReference>
<dbReference type="EMBL" id="JACHXG010000002">
    <property type="protein sequence ID" value="MBB3088008.1"/>
    <property type="molecule type" value="Genomic_DNA"/>
</dbReference>
<dbReference type="Pfam" id="PF00582">
    <property type="entry name" value="Usp"/>
    <property type="match status" value="1"/>
</dbReference>
<keyword evidence="4" id="KW-1185">Reference proteome</keyword>
<evidence type="ECO:0000313" key="4">
    <source>
        <dbReference type="Proteomes" id="UP000577707"/>
    </source>
</evidence>
<dbReference type="CDD" id="cd00293">
    <property type="entry name" value="USP-like"/>
    <property type="match status" value="1"/>
</dbReference>
<gene>
    <name evidence="3" type="ORF">FHS12_000941</name>
</gene>
<name>A0A7W5A210_9ACTN</name>
<sequence>MTVMVAYSHTDEGMVALEKARDAADRLQAPVVVFDLESPSKSADRRIALPEDAQKGERWLGPAHTAPAPVEDLLDTAREIDVALIVVGIRRRSPVGKLILGSQAQSIILGADVPVLSVKASGADA</sequence>
<evidence type="ECO:0000256" key="1">
    <source>
        <dbReference type="ARBA" id="ARBA00008791"/>
    </source>
</evidence>
<dbReference type="AlphaFoldDB" id="A0A7W5A210"/>
<organism evidence="3 4">
    <name type="scientific">Nocardioides albus</name>
    <dbReference type="NCBI Taxonomy" id="1841"/>
    <lineage>
        <taxon>Bacteria</taxon>
        <taxon>Bacillati</taxon>
        <taxon>Actinomycetota</taxon>
        <taxon>Actinomycetes</taxon>
        <taxon>Propionibacteriales</taxon>
        <taxon>Nocardioidaceae</taxon>
        <taxon>Nocardioides</taxon>
    </lineage>
</organism>
<evidence type="ECO:0000259" key="2">
    <source>
        <dbReference type="Pfam" id="PF00582"/>
    </source>
</evidence>
<dbReference type="RefSeq" id="WP_183542730.1">
    <property type="nucleotide sequence ID" value="NZ_BMQT01000004.1"/>
</dbReference>
<protein>
    <submittedName>
        <fullName evidence="3">Nucleotide-binding universal stress UspA family protein</fullName>
    </submittedName>
</protein>
<dbReference type="InterPro" id="IPR014729">
    <property type="entry name" value="Rossmann-like_a/b/a_fold"/>
</dbReference>
<proteinExistence type="inferred from homology"/>
<evidence type="ECO:0000313" key="3">
    <source>
        <dbReference type="EMBL" id="MBB3088008.1"/>
    </source>
</evidence>
<dbReference type="InterPro" id="IPR006016">
    <property type="entry name" value="UspA"/>
</dbReference>
<dbReference type="Proteomes" id="UP000577707">
    <property type="component" value="Unassembled WGS sequence"/>
</dbReference>
<comment type="caution">
    <text evidence="3">The sequence shown here is derived from an EMBL/GenBank/DDBJ whole genome shotgun (WGS) entry which is preliminary data.</text>
</comment>
<feature type="domain" description="UspA" evidence="2">
    <location>
        <begin position="69"/>
        <end position="119"/>
    </location>
</feature>